<sequence length="133" mass="14956">MAGKLNTIADALSCLPNSVDTSSESIAALFFKICSDSSIFSDIKSGYFEDNWYASIISDLERGLLDSKLDITFYNDLLFISSCLITLWCKDLRKNLFQLIHGNLVTIDFMRPLPEDDSFNQIVTLTDHSNTNL</sequence>
<accession>A0A369JYV0</accession>
<protein>
    <submittedName>
        <fullName evidence="1">Uncharacterized protein</fullName>
    </submittedName>
</protein>
<evidence type="ECO:0000313" key="2">
    <source>
        <dbReference type="Proteomes" id="UP000076154"/>
    </source>
</evidence>
<dbReference type="AlphaFoldDB" id="A0A369JYV0"/>
<organism evidence="1 2">
    <name type="scientific">Hypsizygus marmoreus</name>
    <name type="common">White beech mushroom</name>
    <name type="synonym">Agaricus marmoreus</name>
    <dbReference type="NCBI Taxonomy" id="39966"/>
    <lineage>
        <taxon>Eukaryota</taxon>
        <taxon>Fungi</taxon>
        <taxon>Dikarya</taxon>
        <taxon>Basidiomycota</taxon>
        <taxon>Agaricomycotina</taxon>
        <taxon>Agaricomycetes</taxon>
        <taxon>Agaricomycetidae</taxon>
        <taxon>Agaricales</taxon>
        <taxon>Tricholomatineae</taxon>
        <taxon>Lyophyllaceae</taxon>
        <taxon>Hypsizygus</taxon>
    </lineage>
</organism>
<dbReference type="EMBL" id="LUEZ02000042">
    <property type="protein sequence ID" value="RDB24614.1"/>
    <property type="molecule type" value="Genomic_DNA"/>
</dbReference>
<dbReference type="Proteomes" id="UP000076154">
    <property type="component" value="Unassembled WGS sequence"/>
</dbReference>
<evidence type="ECO:0000313" key="1">
    <source>
        <dbReference type="EMBL" id="RDB24614.1"/>
    </source>
</evidence>
<proteinExistence type="predicted"/>
<reference evidence="1" key="1">
    <citation type="submission" date="2018-04" db="EMBL/GenBank/DDBJ databases">
        <title>Whole genome sequencing of Hypsizygus marmoreus.</title>
        <authorList>
            <person name="Choi I.-G."/>
            <person name="Min B."/>
            <person name="Kim J.-G."/>
            <person name="Kim S."/>
            <person name="Oh Y.-L."/>
            <person name="Kong W.-S."/>
            <person name="Park H."/>
            <person name="Jeong J."/>
            <person name="Song E.-S."/>
        </authorList>
    </citation>
    <scope>NUCLEOTIDE SEQUENCE [LARGE SCALE GENOMIC DNA]</scope>
    <source>
        <strain evidence="1">51987-8</strain>
    </source>
</reference>
<gene>
    <name evidence="1" type="ORF">Hypma_008164</name>
</gene>
<comment type="caution">
    <text evidence="1">The sequence shown here is derived from an EMBL/GenBank/DDBJ whole genome shotgun (WGS) entry which is preliminary data.</text>
</comment>
<name>A0A369JYV0_HYPMA</name>
<keyword evidence="2" id="KW-1185">Reference proteome</keyword>
<dbReference type="InParanoid" id="A0A369JYV0"/>